<dbReference type="EMBL" id="AP013353">
    <property type="protein sequence ID" value="BAP01173.1"/>
    <property type="molecule type" value="Genomic_DNA"/>
</dbReference>
<reference evidence="1" key="3">
    <citation type="journal article" date="2019" name="Vet. Microbiol.">
        <title>Mutations associated with change of susceptibility to lincosamides and/or macrolides in field and laboratory-derived Mycoplasma californicum strains in Japan, and development of a rapid detection method for these mutations.</title>
        <authorList>
            <person name="Hata E."/>
            <person name="Nagai K."/>
            <person name="Murakami K."/>
        </authorList>
    </citation>
    <scope>NUCLEOTIDE SEQUENCE</scope>
    <source>
        <strain evidence="1">HAZ160_1</strain>
    </source>
</reference>
<dbReference type="AlphaFoldDB" id="A0AAT9F8G5"/>
<proteinExistence type="predicted"/>
<dbReference type="KEGG" id="mcm:MCAL160_0725"/>
<gene>
    <name evidence="1" type="ORF">MCAL160_0725</name>
</gene>
<organism evidence="1">
    <name type="scientific">Mycoplasmopsis californica HAZ160_1</name>
    <dbReference type="NCBI Taxonomy" id="1397850"/>
    <lineage>
        <taxon>Bacteria</taxon>
        <taxon>Bacillati</taxon>
        <taxon>Mycoplasmatota</taxon>
        <taxon>Mycoplasmoidales</taxon>
        <taxon>Metamycoplasmataceae</taxon>
        <taxon>Mycoplasmopsis</taxon>
    </lineage>
</organism>
<name>A0AAT9F8G5_9BACT</name>
<reference evidence="1" key="2">
    <citation type="journal article" date="2014" name="Genome Announc.">
        <title>Complete Genome Sequence of Mycoplasma californicum Strain HAZ160_1 from Bovine Mastitic Milk in Japan.</title>
        <authorList>
            <person name="Hata E."/>
            <person name="Murakami K."/>
        </authorList>
    </citation>
    <scope>NUCLEOTIDE SEQUENCE</scope>
    <source>
        <strain evidence="1">HAZ160_1</strain>
    </source>
</reference>
<accession>A0AAT9F8G5</accession>
<reference evidence="1" key="1">
    <citation type="journal article" date="2014" name="Appl. Environ. Microbiol.">
        <title>Molecular Epidemiology of Cases of Mycoplasma californicum Infection in Japan.</title>
        <authorList>
            <person name="Hata E."/>
            <person name="Suzuki K."/>
            <person name="Hanyu H."/>
            <person name="Itoh M."/>
            <person name="Higuchi H."/>
            <person name="Kobayashi H."/>
        </authorList>
    </citation>
    <scope>NUCLEOTIDE SEQUENCE</scope>
    <source>
        <strain evidence="1">HAZ160_1</strain>
    </source>
</reference>
<reference evidence="1" key="4">
    <citation type="submission" date="2024-06" db="EMBL/GenBank/DDBJ databases">
        <authorList>
            <consortium name="Mycoplasma californicum genome sequencing consortium"/>
            <person name="Hata E."/>
            <person name="Tanaka K."/>
            <person name="Tamamura Y."/>
        </authorList>
    </citation>
    <scope>NUCLEOTIDE SEQUENCE</scope>
    <source>
        <strain evidence="1">HAZ160_1</strain>
    </source>
</reference>
<protein>
    <submittedName>
        <fullName evidence="1">Uncharacterized protein</fullName>
    </submittedName>
</protein>
<sequence>MKITNSIFKYLVFNYYKTFKSIESFSLMHWADSLLGHQIRLKLVWSLNFFMHSLGFATNSTTGACFELNKQQEFVRKLMNNEIHFDDLIQTMSKRKRTNIYKKLLAIIWLLKRLKNTEIFQSFKLKPQGKKEKVYTRSECIIIGKYSDNKVVAMHCLYGNNYGLNINKHKSIYWNISKQTKNIVVIPFSIKLMDKRKLRNDNLIKIDWSFVNFYPSKG</sequence>
<evidence type="ECO:0000313" key="1">
    <source>
        <dbReference type="EMBL" id="BAP01173.1"/>
    </source>
</evidence>